<dbReference type="Gene3D" id="2.40.50.100">
    <property type="match status" value="1"/>
</dbReference>
<evidence type="ECO:0000256" key="2">
    <source>
        <dbReference type="SAM" id="Coils"/>
    </source>
</evidence>
<evidence type="ECO:0000313" key="5">
    <source>
        <dbReference type="EMBL" id="ANP36166.1"/>
    </source>
</evidence>
<dbReference type="FunFam" id="2.40.30.170:FF:000010">
    <property type="entry name" value="Efflux RND transporter periplasmic adaptor subunit"/>
    <property type="match status" value="1"/>
</dbReference>
<dbReference type="Pfam" id="PF25954">
    <property type="entry name" value="Beta-barrel_RND_2"/>
    <property type="match status" value="1"/>
</dbReference>
<proteinExistence type="inferred from homology"/>
<comment type="similarity">
    <text evidence="1">Belongs to the membrane fusion protein (MFP) (TC 8.A.1) family.</text>
</comment>
<reference evidence="5 6" key="1">
    <citation type="submission" date="2016-04" db="EMBL/GenBank/DDBJ databases">
        <authorList>
            <person name="Evans L.H."/>
            <person name="Alamgir A."/>
            <person name="Owens N."/>
            <person name="Weber N.D."/>
            <person name="Virtaneva K."/>
            <person name="Barbian K."/>
            <person name="Babar A."/>
            <person name="Rosenke K."/>
        </authorList>
    </citation>
    <scope>NUCLEOTIDE SEQUENCE [LARGE SCALE GENOMIC DNA]</scope>
    <source>
        <strain evidence="5 6">JL2886</strain>
    </source>
</reference>
<dbReference type="EMBL" id="CP015124">
    <property type="protein sequence ID" value="ANP36166.1"/>
    <property type="molecule type" value="Genomic_DNA"/>
</dbReference>
<dbReference type="Gene3D" id="2.40.30.170">
    <property type="match status" value="1"/>
</dbReference>
<dbReference type="Proteomes" id="UP000092565">
    <property type="component" value="Chromosome"/>
</dbReference>
<dbReference type="GO" id="GO:1990281">
    <property type="term" value="C:efflux pump complex"/>
    <property type="evidence" value="ECO:0007669"/>
    <property type="project" value="TreeGrafter"/>
</dbReference>
<feature type="coiled-coil region" evidence="2">
    <location>
        <begin position="132"/>
        <end position="183"/>
    </location>
</feature>
<gene>
    <name evidence="5" type="ORF">JL2886_01246</name>
</gene>
<dbReference type="InterPro" id="IPR058792">
    <property type="entry name" value="Beta-barrel_RND_2"/>
</dbReference>
<accession>A0A1B0ZPR5</accession>
<dbReference type="Pfam" id="PF25917">
    <property type="entry name" value="BSH_RND"/>
    <property type="match status" value="1"/>
</dbReference>
<organism evidence="5 6">
    <name type="scientific">Phaeobacter gallaeciensis</name>
    <dbReference type="NCBI Taxonomy" id="60890"/>
    <lineage>
        <taxon>Bacteria</taxon>
        <taxon>Pseudomonadati</taxon>
        <taxon>Pseudomonadota</taxon>
        <taxon>Alphaproteobacteria</taxon>
        <taxon>Rhodobacterales</taxon>
        <taxon>Roseobacteraceae</taxon>
        <taxon>Phaeobacter</taxon>
    </lineage>
</organism>
<name>A0A1B0ZPR5_9RHOB</name>
<sequence>MKLIKQLFAGALLVCGALYLWAAYVPASRPLLERWGVLDFIEQVAPLPSDEASETTAKRGPRGPVRVVAGEVSQQPMNDQVRAIGDGRAIRSVTVRAEATGRIVSTGFVAGGYVNAGDELYHLEDAAEKIAVERARLQVEAAKEDVDRLKQLQKTGAVTAVRFREAELELRSAELALEQARFDLAQRTIVAPISGWAGLSEIEVGDRISVQDVLTVITDRSHILIDFRVPERAISQLSLGMPMQVVPLATPDQQLLGKINAIDNIVDRHSRTLRVQGQLENEGDTLRAGMAFSVALSFPGEMALAVDPLSVQWSSDGPFLWKIEDSKAQRVAVKILQRNSGSVLVEGALNAGDAIIVEGVQNIRSAAEVEAVEGTEPSETNG</sequence>
<keyword evidence="2" id="KW-0175">Coiled coil</keyword>
<evidence type="ECO:0000313" key="6">
    <source>
        <dbReference type="Proteomes" id="UP000092565"/>
    </source>
</evidence>
<evidence type="ECO:0000259" key="4">
    <source>
        <dbReference type="Pfam" id="PF25954"/>
    </source>
</evidence>
<dbReference type="InterPro" id="IPR006143">
    <property type="entry name" value="RND_pump_MFP"/>
</dbReference>
<dbReference type="PANTHER" id="PTHR30469">
    <property type="entry name" value="MULTIDRUG RESISTANCE PROTEIN MDTA"/>
    <property type="match status" value="1"/>
</dbReference>
<keyword evidence="6" id="KW-1185">Reference proteome</keyword>
<feature type="domain" description="CusB-like beta-barrel" evidence="4">
    <location>
        <begin position="225"/>
        <end position="297"/>
    </location>
</feature>
<dbReference type="InterPro" id="IPR058625">
    <property type="entry name" value="MdtA-like_BSH"/>
</dbReference>
<dbReference type="PANTHER" id="PTHR30469:SF11">
    <property type="entry name" value="BLL4320 PROTEIN"/>
    <property type="match status" value="1"/>
</dbReference>
<dbReference type="RefSeq" id="WP_065271177.1">
    <property type="nucleotide sequence ID" value="NZ_CP015124.1"/>
</dbReference>
<evidence type="ECO:0000256" key="1">
    <source>
        <dbReference type="ARBA" id="ARBA00009477"/>
    </source>
</evidence>
<dbReference type="NCBIfam" id="TIGR01730">
    <property type="entry name" value="RND_mfp"/>
    <property type="match status" value="1"/>
</dbReference>
<dbReference type="GO" id="GO:0015562">
    <property type="term" value="F:efflux transmembrane transporter activity"/>
    <property type="evidence" value="ECO:0007669"/>
    <property type="project" value="TreeGrafter"/>
</dbReference>
<dbReference type="Gene3D" id="2.40.420.20">
    <property type="match status" value="1"/>
</dbReference>
<dbReference type="SUPFAM" id="SSF111369">
    <property type="entry name" value="HlyD-like secretion proteins"/>
    <property type="match status" value="1"/>
</dbReference>
<evidence type="ECO:0000259" key="3">
    <source>
        <dbReference type="Pfam" id="PF25917"/>
    </source>
</evidence>
<dbReference type="Gene3D" id="1.10.287.470">
    <property type="entry name" value="Helix hairpin bin"/>
    <property type="match status" value="1"/>
</dbReference>
<dbReference type="AlphaFoldDB" id="A0A1B0ZPR5"/>
<feature type="domain" description="Multidrug resistance protein MdtA-like barrel-sandwich hybrid" evidence="3">
    <location>
        <begin position="91"/>
        <end position="218"/>
    </location>
</feature>
<protein>
    <submittedName>
        <fullName evidence="5">Uncharacterized protein</fullName>
    </submittedName>
</protein>